<dbReference type="AlphaFoldDB" id="A0AAP9DF15"/>
<dbReference type="EMBL" id="CP041395">
    <property type="protein sequence ID" value="QDM07451.1"/>
    <property type="molecule type" value="Genomic_DNA"/>
</dbReference>
<gene>
    <name evidence="1" type="ORF">DYI28_01265</name>
</gene>
<dbReference type="Gene3D" id="3.90.550.10">
    <property type="entry name" value="Spore Coat Polysaccharide Biosynthesis Protein SpsA, Chain A"/>
    <property type="match status" value="1"/>
</dbReference>
<dbReference type="InterPro" id="IPR029044">
    <property type="entry name" value="Nucleotide-diphossugar_trans"/>
</dbReference>
<dbReference type="SUPFAM" id="SSF53448">
    <property type="entry name" value="Nucleotide-diphospho-sugar transferases"/>
    <property type="match status" value="1"/>
</dbReference>
<sequence>MYSAKIDVAVLLLFFARPEQTAHVFEQIKKARPTKLFLYQDGPRKGRNDEEGINACRKVVEDIDWECEVYKMYQEKNYGCDPSEYISQKWMFSIVDKGIILEDDDVPSQSFFPFCKELLDKYENDMRISMISGMCHMDKLDLDIDYFFSKHGPIWGWATWRRTIDMWDSTYAFLNDKYVVDTLKYNGDFTKMMESTVLRHLNSGKEHYESINRMARLLNNQLAIIPTRNLICNIGLTPDAVHNQVSLENLPPTVKRIFNKKTFEYTFPLKHPKYVIEDKALGEAIVKSMQLNFIDKLFVWKRRFYRLFHI</sequence>
<dbReference type="Proteomes" id="UP000318823">
    <property type="component" value="Chromosome"/>
</dbReference>
<organism evidence="1 2">
    <name type="scientific">Bacteroides ovatus</name>
    <dbReference type="NCBI Taxonomy" id="28116"/>
    <lineage>
        <taxon>Bacteria</taxon>
        <taxon>Pseudomonadati</taxon>
        <taxon>Bacteroidota</taxon>
        <taxon>Bacteroidia</taxon>
        <taxon>Bacteroidales</taxon>
        <taxon>Bacteroidaceae</taxon>
        <taxon>Bacteroides</taxon>
    </lineage>
</organism>
<proteinExistence type="predicted"/>
<accession>A0AAP9DF15</accession>
<evidence type="ECO:0000313" key="2">
    <source>
        <dbReference type="Proteomes" id="UP000318823"/>
    </source>
</evidence>
<dbReference type="RefSeq" id="WP_032847205.1">
    <property type="nucleotide sequence ID" value="NZ_CAXSRA010000018.1"/>
</dbReference>
<evidence type="ECO:0000313" key="1">
    <source>
        <dbReference type="EMBL" id="QDM07451.1"/>
    </source>
</evidence>
<name>A0AAP9DF15_BACOV</name>
<reference evidence="2" key="1">
    <citation type="journal article" date="2018" name="J. Anim. Genet.">
        <title>Acquired interbacterial defense systems protect against interspecies antagonism in the human gut microbiome.</title>
        <authorList>
            <person name="Ross B.D."/>
            <person name="Verster A.J."/>
            <person name="Radey M.C."/>
            <person name="Schmidtke D.T."/>
            <person name="Pope C.E."/>
            <person name="Hoffman L.R."/>
            <person name="Hajjar A."/>
            <person name="Peterson S.B."/>
            <person name="Borenstein E."/>
            <person name="Mougous J."/>
        </authorList>
    </citation>
    <scope>NUCLEOTIDE SEQUENCE [LARGE SCALE GENOMIC DNA]</scope>
    <source>
        <strain evidence="2">3725 D1 iv</strain>
    </source>
</reference>
<protein>
    <submittedName>
        <fullName evidence="1">Hemolysin activation protein</fullName>
    </submittedName>
</protein>